<dbReference type="Pfam" id="PF00563">
    <property type="entry name" value="EAL"/>
    <property type="match status" value="1"/>
</dbReference>
<dbReference type="InterPro" id="IPR000700">
    <property type="entry name" value="PAS-assoc_C"/>
</dbReference>
<dbReference type="SUPFAM" id="SSF55073">
    <property type="entry name" value="Nucleotide cyclase"/>
    <property type="match status" value="1"/>
</dbReference>
<dbReference type="InterPro" id="IPR035965">
    <property type="entry name" value="PAS-like_dom_sf"/>
</dbReference>
<dbReference type="InterPro" id="IPR052155">
    <property type="entry name" value="Biofilm_reg_signaling"/>
</dbReference>
<dbReference type="AlphaFoldDB" id="A0A1L3ZRF6"/>
<dbReference type="SMART" id="SM00267">
    <property type="entry name" value="GGDEF"/>
    <property type="match status" value="1"/>
</dbReference>
<feature type="transmembrane region" description="Helical" evidence="1">
    <location>
        <begin position="146"/>
        <end position="167"/>
    </location>
</feature>
<evidence type="ECO:0000259" key="4">
    <source>
        <dbReference type="PROSITE" id="PS50887"/>
    </source>
</evidence>
<organism evidence="5 6">
    <name type="scientific">Tardibacter chloracetimidivorans</name>
    <dbReference type="NCBI Taxonomy" id="1921510"/>
    <lineage>
        <taxon>Bacteria</taxon>
        <taxon>Pseudomonadati</taxon>
        <taxon>Pseudomonadota</taxon>
        <taxon>Alphaproteobacteria</taxon>
        <taxon>Sphingomonadales</taxon>
        <taxon>Sphingomonadaceae</taxon>
        <taxon>Tardibacter</taxon>
    </lineage>
</organism>
<dbReference type="EMBL" id="CP018221">
    <property type="protein sequence ID" value="API58207.1"/>
    <property type="molecule type" value="Genomic_DNA"/>
</dbReference>
<dbReference type="Gene3D" id="3.30.450.20">
    <property type="entry name" value="PAS domain"/>
    <property type="match status" value="1"/>
</dbReference>
<dbReference type="NCBIfam" id="TIGR00254">
    <property type="entry name" value="GGDEF"/>
    <property type="match status" value="1"/>
</dbReference>
<evidence type="ECO:0000259" key="3">
    <source>
        <dbReference type="PROSITE" id="PS50883"/>
    </source>
</evidence>
<dbReference type="PANTHER" id="PTHR44757">
    <property type="entry name" value="DIGUANYLATE CYCLASE DGCP"/>
    <property type="match status" value="1"/>
</dbReference>
<dbReference type="Gene3D" id="3.20.20.450">
    <property type="entry name" value="EAL domain"/>
    <property type="match status" value="1"/>
</dbReference>
<dbReference type="SUPFAM" id="SSF55785">
    <property type="entry name" value="PYP-like sensor domain (PAS domain)"/>
    <property type="match status" value="1"/>
</dbReference>
<reference evidence="6" key="1">
    <citation type="submission" date="2016-11" db="EMBL/GenBank/DDBJ databases">
        <title>Complete Genome Sequence of alachlor-degrading Sphingomonas sp. strain JJ-A5.</title>
        <authorList>
            <person name="Lee H."/>
            <person name="Ka J.-O."/>
        </authorList>
    </citation>
    <scope>NUCLEOTIDE SEQUENCE [LARGE SCALE GENOMIC DNA]</scope>
    <source>
        <strain evidence="6">JJ-A5</strain>
    </source>
</reference>
<feature type="transmembrane region" description="Helical" evidence="1">
    <location>
        <begin position="31"/>
        <end position="49"/>
    </location>
</feature>
<dbReference type="PROSITE" id="PS50887">
    <property type="entry name" value="GGDEF"/>
    <property type="match status" value="1"/>
</dbReference>
<proteinExistence type="predicted"/>
<feature type="domain" description="EAL" evidence="3">
    <location>
        <begin position="476"/>
        <end position="726"/>
    </location>
</feature>
<name>A0A1L3ZRF6_9SPHN</name>
<evidence type="ECO:0000256" key="1">
    <source>
        <dbReference type="SAM" id="Phobius"/>
    </source>
</evidence>
<dbReference type="InterPro" id="IPR000014">
    <property type="entry name" value="PAS"/>
</dbReference>
<dbReference type="PROSITE" id="PS50113">
    <property type="entry name" value="PAC"/>
    <property type="match status" value="1"/>
</dbReference>
<accession>A0A1L3ZRF6</accession>
<feature type="domain" description="GGDEF" evidence="4">
    <location>
        <begin position="334"/>
        <end position="467"/>
    </location>
</feature>
<gene>
    <name evidence="5" type="ORF">BSL82_01900</name>
</gene>
<dbReference type="KEGG" id="sphj:BSL82_01900"/>
<evidence type="ECO:0000313" key="5">
    <source>
        <dbReference type="EMBL" id="API58207.1"/>
    </source>
</evidence>
<keyword evidence="1" id="KW-1133">Transmembrane helix</keyword>
<keyword evidence="1" id="KW-0812">Transmembrane</keyword>
<dbReference type="Gene3D" id="3.30.70.270">
    <property type="match status" value="1"/>
</dbReference>
<dbReference type="InterPro" id="IPR001633">
    <property type="entry name" value="EAL_dom"/>
</dbReference>
<dbReference type="NCBIfam" id="TIGR00229">
    <property type="entry name" value="sensory_box"/>
    <property type="match status" value="1"/>
</dbReference>
<feature type="transmembrane region" description="Helical" evidence="1">
    <location>
        <begin position="6"/>
        <end position="24"/>
    </location>
</feature>
<feature type="transmembrane region" description="Helical" evidence="1">
    <location>
        <begin position="92"/>
        <end position="112"/>
    </location>
</feature>
<evidence type="ECO:0008006" key="7">
    <source>
        <dbReference type="Google" id="ProtNLM"/>
    </source>
</evidence>
<keyword evidence="1" id="KW-0472">Membrane</keyword>
<dbReference type="PROSITE" id="PS50883">
    <property type="entry name" value="EAL"/>
    <property type="match status" value="1"/>
</dbReference>
<dbReference type="CDD" id="cd01949">
    <property type="entry name" value="GGDEF"/>
    <property type="match status" value="1"/>
</dbReference>
<dbReference type="CDD" id="cd01948">
    <property type="entry name" value="EAL"/>
    <property type="match status" value="1"/>
</dbReference>
<dbReference type="InterPro" id="IPR043128">
    <property type="entry name" value="Rev_trsase/Diguanyl_cyclase"/>
</dbReference>
<feature type="domain" description="PAC" evidence="2">
    <location>
        <begin position="251"/>
        <end position="302"/>
    </location>
</feature>
<protein>
    <recommendedName>
        <fullName evidence="7">Diguanylate cyclase</fullName>
    </recommendedName>
</protein>
<dbReference type="PANTHER" id="PTHR44757:SF10">
    <property type="entry name" value="MEMBRANE PROTEIN"/>
    <property type="match status" value="1"/>
</dbReference>
<dbReference type="InterPro" id="IPR035919">
    <property type="entry name" value="EAL_sf"/>
</dbReference>
<dbReference type="Proteomes" id="UP000182063">
    <property type="component" value="Chromosome"/>
</dbReference>
<dbReference type="SMART" id="SM00052">
    <property type="entry name" value="EAL"/>
    <property type="match status" value="1"/>
</dbReference>
<evidence type="ECO:0000313" key="6">
    <source>
        <dbReference type="Proteomes" id="UP000182063"/>
    </source>
</evidence>
<dbReference type="SUPFAM" id="SSF141868">
    <property type="entry name" value="EAL domain-like"/>
    <property type="match status" value="1"/>
</dbReference>
<evidence type="ECO:0000259" key="2">
    <source>
        <dbReference type="PROSITE" id="PS50113"/>
    </source>
</evidence>
<dbReference type="STRING" id="1921510.BSL82_01900"/>
<keyword evidence="6" id="KW-1185">Reference proteome</keyword>
<dbReference type="Pfam" id="PF00990">
    <property type="entry name" value="GGDEF"/>
    <property type="match status" value="1"/>
</dbReference>
<sequence length="733" mass="80221">MTDFMAYHAITVVFGAILAVTILSDAADPKLLFGWIGAVLVANWLSLTVTNRLHERAGTGTWPLTLVTGDAAFRAALWVAMPVMTFQGADPLLKITLLGLVLCVAAAGLALAAVPSAAFAWVGICTGAMMWMLWRDPFSYPLTLNMLPVLFAAVMVFGLFRLGQLVLNQSRTNLRLAEQNRSVTQLIEEYEHRGGAWLWETDQHHRLSYVSPQIGMILGQASSTLVGQSFPAIFGGSLILSSTLQKLAVFDKLEFEVATKNGARWMSVSGTPRLSRMGNFEGFRGIGLDITEHKLSNDRLVNLAKIDSLTGLPNRTHIRQLFEEGLAQAEKGFGQCGMLFLDLDGFKPINDTYGHSKGDALLKAVAGRLVNAVAGYGQVGRIGGDEFAVVLPNIDGRKAMEILAQRLIDVVSETYLIDQSQLDVGCSIGGAMGPSDGRTVEELLKRSDLALYHAKSDGRGIYRHFDLDLQKKIDHRLDMERALREALAEDQFELHYQPIVSAQKPQVVGFEALIRWDHPTRGRMSPAEFIPVAEEVGLIADIGAWVLRRACADAAAWPSHISVSVNVSPLQLLSSAFPNLVGDALAKGRLSPNRLELEVTESIFLTDGDGALKILKQLQMQGIRIALDDFGTGYSSLGYLNKAIFNKLKIDRSFVREAGIKKEAVLIVQAIVALASSFNMTITAEGVETADELKLMRDLGCHQIQGYIYSKPMPFQKTFELFEKKDTRSAIAS</sequence>
<dbReference type="InterPro" id="IPR029787">
    <property type="entry name" value="Nucleotide_cyclase"/>
</dbReference>
<dbReference type="CDD" id="cd00130">
    <property type="entry name" value="PAS"/>
    <property type="match status" value="1"/>
</dbReference>
<dbReference type="InterPro" id="IPR000160">
    <property type="entry name" value="GGDEF_dom"/>
</dbReference>